<dbReference type="PANTHER" id="PTHR46997">
    <property type="entry name" value="LOW AFFINITY TRYPTOPHAN PERMEASE-RELATED"/>
    <property type="match status" value="1"/>
</dbReference>
<dbReference type="PRINTS" id="PR00166">
    <property type="entry name" value="AROAAPRMEASE"/>
</dbReference>
<dbReference type="GO" id="GO:0005886">
    <property type="term" value="C:plasma membrane"/>
    <property type="evidence" value="ECO:0007669"/>
    <property type="project" value="UniProtKB-SubCell"/>
</dbReference>
<evidence type="ECO:0000256" key="9">
    <source>
        <dbReference type="SAM" id="Phobius"/>
    </source>
</evidence>
<evidence type="ECO:0000256" key="3">
    <source>
        <dbReference type="ARBA" id="ARBA00022475"/>
    </source>
</evidence>
<evidence type="ECO:0000256" key="4">
    <source>
        <dbReference type="ARBA" id="ARBA00022519"/>
    </source>
</evidence>
<reference evidence="11" key="1">
    <citation type="submission" date="2015-06" db="EMBL/GenBank/DDBJ databases">
        <authorList>
            <person name="Bertelli C."/>
        </authorList>
    </citation>
    <scope>NUCLEOTIDE SEQUENCE [LARGE SCALE GENOMIC DNA]</scope>
    <source>
        <strain evidence="11">CRIB-30</strain>
    </source>
</reference>
<evidence type="ECO:0000313" key="11">
    <source>
        <dbReference type="Proteomes" id="UP000220251"/>
    </source>
</evidence>
<evidence type="ECO:0000256" key="1">
    <source>
        <dbReference type="ARBA" id="ARBA00004429"/>
    </source>
</evidence>
<accession>A0A0H5DR45</accession>
<feature type="transmembrane region" description="Helical" evidence="9">
    <location>
        <begin position="270"/>
        <end position="297"/>
    </location>
</feature>
<dbReference type="GO" id="GO:0003333">
    <property type="term" value="P:amino acid transmembrane transport"/>
    <property type="evidence" value="ECO:0007669"/>
    <property type="project" value="InterPro"/>
</dbReference>
<dbReference type="EMBL" id="CWGJ01000026">
    <property type="protein sequence ID" value="CRX39146.1"/>
    <property type="molecule type" value="Genomic_DNA"/>
</dbReference>
<feature type="transmembrane region" description="Helical" evidence="9">
    <location>
        <begin position="86"/>
        <end position="111"/>
    </location>
</feature>
<dbReference type="OrthoDB" id="18749at2"/>
<feature type="transmembrane region" description="Helical" evidence="9">
    <location>
        <begin position="12"/>
        <end position="31"/>
    </location>
</feature>
<dbReference type="AlphaFoldDB" id="A0A0H5DR45"/>
<comment type="subcellular location">
    <subcellularLocation>
        <location evidence="1">Cell inner membrane</location>
        <topology evidence="1">Multi-pass membrane protein</topology>
    </subcellularLocation>
</comment>
<evidence type="ECO:0008006" key="12">
    <source>
        <dbReference type="Google" id="ProtNLM"/>
    </source>
</evidence>
<feature type="transmembrane region" description="Helical" evidence="9">
    <location>
        <begin position="43"/>
        <end position="66"/>
    </location>
</feature>
<dbReference type="GO" id="GO:0015173">
    <property type="term" value="F:aromatic amino acid transmembrane transporter activity"/>
    <property type="evidence" value="ECO:0007669"/>
    <property type="project" value="InterPro"/>
</dbReference>
<evidence type="ECO:0000256" key="2">
    <source>
        <dbReference type="ARBA" id="ARBA00022448"/>
    </source>
</evidence>
<keyword evidence="3" id="KW-1003">Cell membrane</keyword>
<keyword evidence="11" id="KW-1185">Reference proteome</keyword>
<dbReference type="Proteomes" id="UP000220251">
    <property type="component" value="Unassembled WGS sequence"/>
</dbReference>
<feature type="transmembrane region" description="Helical" evidence="9">
    <location>
        <begin position="123"/>
        <end position="143"/>
    </location>
</feature>
<evidence type="ECO:0000256" key="8">
    <source>
        <dbReference type="ARBA" id="ARBA00023136"/>
    </source>
</evidence>
<evidence type="ECO:0000313" key="10">
    <source>
        <dbReference type="EMBL" id="CRX39146.1"/>
    </source>
</evidence>
<gene>
    <name evidence="10" type="ORF">ELAC_1821</name>
</gene>
<dbReference type="InterPro" id="IPR013059">
    <property type="entry name" value="Trp_tyr_transpt"/>
</dbReference>
<dbReference type="PANTHER" id="PTHR46997:SF2">
    <property type="entry name" value="TYROSINE-SPECIFIC TRANSPORT SYSTEM"/>
    <property type="match status" value="1"/>
</dbReference>
<protein>
    <recommendedName>
        <fullName evidence="12">Tyrosine-specific transport protein</fullName>
    </recommendedName>
</protein>
<feature type="transmembrane region" description="Helical" evidence="9">
    <location>
        <begin position="215"/>
        <end position="239"/>
    </location>
</feature>
<name>A0A0H5DR45_9BACT</name>
<keyword evidence="4" id="KW-0997">Cell inner membrane</keyword>
<proteinExistence type="predicted"/>
<feature type="transmembrane region" description="Helical" evidence="9">
    <location>
        <begin position="333"/>
        <end position="357"/>
    </location>
</feature>
<dbReference type="Gene3D" id="1.20.1740.10">
    <property type="entry name" value="Amino acid/polyamine transporter I"/>
    <property type="match status" value="1"/>
</dbReference>
<feature type="transmembrane region" description="Helical" evidence="9">
    <location>
        <begin position="181"/>
        <end position="203"/>
    </location>
</feature>
<organism evidence="10 11">
    <name type="scientific">Estrella lausannensis</name>
    <dbReference type="NCBI Taxonomy" id="483423"/>
    <lineage>
        <taxon>Bacteria</taxon>
        <taxon>Pseudomonadati</taxon>
        <taxon>Chlamydiota</taxon>
        <taxon>Chlamydiia</taxon>
        <taxon>Parachlamydiales</taxon>
        <taxon>Candidatus Criblamydiaceae</taxon>
        <taxon>Estrella</taxon>
    </lineage>
</organism>
<dbReference type="RefSeq" id="WP_098039013.1">
    <property type="nucleotide sequence ID" value="NZ_CWGJ01000026.1"/>
</dbReference>
<dbReference type="Pfam" id="PF03222">
    <property type="entry name" value="Trp_Tyr_perm"/>
    <property type="match status" value="1"/>
</dbReference>
<evidence type="ECO:0000256" key="6">
    <source>
        <dbReference type="ARBA" id="ARBA00022970"/>
    </source>
</evidence>
<evidence type="ECO:0000256" key="5">
    <source>
        <dbReference type="ARBA" id="ARBA00022692"/>
    </source>
</evidence>
<feature type="transmembrane region" description="Helical" evidence="9">
    <location>
        <begin position="148"/>
        <end position="169"/>
    </location>
</feature>
<evidence type="ECO:0000256" key="7">
    <source>
        <dbReference type="ARBA" id="ARBA00022989"/>
    </source>
</evidence>
<sequence length="406" mass="44541">MYQKEHFGRLIKGALLIAGTSIGGGMLALPVEMALGGFVPSIFIYFLTWWLMASTGLLLLEVSIWFKGEANLVTMAEKTLGTFGKVAAWALYLFLFYMLTLAYVTGCGGLLRSAFPELVSEAMAPFAFVFFFGPFVFAGARLVSRLNLFMMAGLFFFYFLFVWLGASQIQPALLTRMDWRLSLIGLPVAFTAFAYQGIVPTIAHYFKYEPRPARFAILIGSGLPFFAYVVWQALIMGIIPVDGAGGLHEAMLKGQNAVVPLKNFLHDGRIYVVGQFFSFFALITSFFGVAIGLQDFLADGLKVKKTAKGRFFLCLAIFIPPLLVTLYDPNMFLIALSLAGGVGCALLLGLLPVLMVFSGRYRLGIKGPYQFFGGKPLLIALAVFVVVELLLQIVAQLGLTNWMSPA</sequence>
<keyword evidence="6" id="KW-0029">Amino-acid transport</keyword>
<keyword evidence="7 9" id="KW-1133">Transmembrane helix</keyword>
<feature type="transmembrane region" description="Helical" evidence="9">
    <location>
        <begin position="377"/>
        <end position="399"/>
    </location>
</feature>
<keyword evidence="8 9" id="KW-0472">Membrane</keyword>
<feature type="transmembrane region" description="Helical" evidence="9">
    <location>
        <begin position="309"/>
        <end position="327"/>
    </location>
</feature>
<keyword evidence="5 9" id="KW-0812">Transmembrane</keyword>
<dbReference type="InterPro" id="IPR018227">
    <property type="entry name" value="Amino_acid_transport_2"/>
</dbReference>
<keyword evidence="2" id="KW-0813">Transport</keyword>